<evidence type="ECO:0000256" key="7">
    <source>
        <dbReference type="ARBA" id="ARBA00023315"/>
    </source>
</evidence>
<dbReference type="GO" id="GO:0042158">
    <property type="term" value="P:lipoprotein biosynthetic process"/>
    <property type="evidence" value="ECO:0007669"/>
    <property type="project" value="UniProtKB-UniRule"/>
</dbReference>
<feature type="transmembrane region" description="Helical" evidence="8">
    <location>
        <begin position="100"/>
        <end position="124"/>
    </location>
</feature>
<dbReference type="PANTHER" id="PTHR38686:SF1">
    <property type="entry name" value="APOLIPOPROTEIN N-ACYLTRANSFERASE"/>
    <property type="match status" value="1"/>
</dbReference>
<feature type="transmembrane region" description="Helical" evidence="8">
    <location>
        <begin position="499"/>
        <end position="517"/>
    </location>
</feature>
<evidence type="ECO:0000256" key="1">
    <source>
        <dbReference type="ARBA" id="ARBA00004651"/>
    </source>
</evidence>
<dbReference type="EC" id="2.3.1.269" evidence="8"/>
<dbReference type="Gene3D" id="3.60.110.10">
    <property type="entry name" value="Carbon-nitrogen hydrolase"/>
    <property type="match status" value="1"/>
</dbReference>
<dbReference type="HAMAP" id="MF_01148">
    <property type="entry name" value="Lnt"/>
    <property type="match status" value="1"/>
</dbReference>
<keyword evidence="2 8" id="KW-1003">Cell membrane</keyword>
<reference evidence="11" key="1">
    <citation type="submission" date="2013-03" db="EMBL/GenBank/DDBJ databases">
        <title>Genome sequence of Chthonomonas calidirosea, the first sequenced genome from the Armatimonadetes phylum (formally candidate division OP10).</title>
        <authorList>
            <person name="Lee K.C.Y."/>
            <person name="Morgan X.C."/>
            <person name="Dunfield P.F."/>
            <person name="Tamas I."/>
            <person name="Houghton K.M."/>
            <person name="Vyssotski M."/>
            <person name="Ryan J.L.J."/>
            <person name="Lagutin K."/>
            <person name="McDonald I.R."/>
            <person name="Stott M.B."/>
        </authorList>
    </citation>
    <scope>NUCLEOTIDE SEQUENCE [LARGE SCALE GENOMIC DNA]</scope>
    <source>
        <strain evidence="11">DSM 23976 / ICMP 18418 / T49</strain>
    </source>
</reference>
<organism evidence="10 11">
    <name type="scientific">Chthonomonas calidirosea (strain DSM 23976 / ICMP 18418 / T49)</name>
    <dbReference type="NCBI Taxonomy" id="1303518"/>
    <lineage>
        <taxon>Bacteria</taxon>
        <taxon>Bacillati</taxon>
        <taxon>Armatimonadota</taxon>
        <taxon>Chthonomonadia</taxon>
        <taxon>Chthonomonadales</taxon>
        <taxon>Chthonomonadaceae</taxon>
        <taxon>Chthonomonas</taxon>
    </lineage>
</organism>
<dbReference type="UniPathway" id="UPA00666"/>
<feature type="transmembrane region" description="Helical" evidence="8">
    <location>
        <begin position="21"/>
        <end position="37"/>
    </location>
</feature>
<dbReference type="HOGENOM" id="CLU_019563_1_2_0"/>
<dbReference type="InterPro" id="IPR036526">
    <property type="entry name" value="C-N_Hydrolase_sf"/>
</dbReference>
<dbReference type="Pfam" id="PF00795">
    <property type="entry name" value="CN_hydrolase"/>
    <property type="match status" value="1"/>
</dbReference>
<evidence type="ECO:0000256" key="2">
    <source>
        <dbReference type="ARBA" id="ARBA00022475"/>
    </source>
</evidence>
<accession>S0ES61</accession>
<protein>
    <recommendedName>
        <fullName evidence="8">Apolipoprotein N-acyltransferase</fullName>
        <shortName evidence="8">ALP N-acyltransferase</shortName>
        <ecNumber evidence="8">2.3.1.269</ecNumber>
    </recommendedName>
</protein>
<feature type="domain" description="CN hydrolase" evidence="9">
    <location>
        <begin position="241"/>
        <end position="486"/>
    </location>
</feature>
<dbReference type="GO" id="GO:0016410">
    <property type="term" value="F:N-acyltransferase activity"/>
    <property type="evidence" value="ECO:0007669"/>
    <property type="project" value="UniProtKB-UniRule"/>
</dbReference>
<dbReference type="InterPro" id="IPR004563">
    <property type="entry name" value="Apolipo_AcylTrfase"/>
</dbReference>
<dbReference type="eggNOG" id="COG0815">
    <property type="taxonomic scope" value="Bacteria"/>
</dbReference>
<keyword evidence="3 8" id="KW-0808">Transferase</keyword>
<feature type="transmembrane region" description="Helical" evidence="8">
    <location>
        <begin position="73"/>
        <end position="94"/>
    </location>
</feature>
<comment type="pathway">
    <text evidence="8">Protein modification; lipoprotein biosynthesis (N-acyl transfer).</text>
</comment>
<keyword evidence="6 8" id="KW-0472">Membrane</keyword>
<dbReference type="KEGG" id="ccz:CCALI_00034"/>
<evidence type="ECO:0000256" key="6">
    <source>
        <dbReference type="ARBA" id="ARBA00023136"/>
    </source>
</evidence>
<dbReference type="RefSeq" id="WP_016481438.1">
    <property type="nucleotide sequence ID" value="NC_021487.1"/>
</dbReference>
<proteinExistence type="inferred from homology"/>
<evidence type="ECO:0000313" key="11">
    <source>
        <dbReference type="Proteomes" id="UP000014227"/>
    </source>
</evidence>
<feature type="transmembrane region" description="Helical" evidence="8">
    <location>
        <begin position="178"/>
        <end position="197"/>
    </location>
</feature>
<dbReference type="InterPro" id="IPR045378">
    <property type="entry name" value="LNT_N"/>
</dbReference>
<keyword evidence="4 8" id="KW-0812">Transmembrane</keyword>
<comment type="subcellular location">
    <subcellularLocation>
        <location evidence="1 8">Cell membrane</location>
        <topology evidence="1 8">Multi-pass membrane protein</topology>
    </subcellularLocation>
</comment>
<dbReference type="Proteomes" id="UP000014227">
    <property type="component" value="Chromosome I"/>
</dbReference>
<keyword evidence="5 8" id="KW-1133">Transmembrane helix</keyword>
<dbReference type="STRING" id="454171.CP488_01126"/>
<keyword evidence="7 8" id="KW-0012">Acyltransferase</keyword>
<dbReference type="Pfam" id="PF20154">
    <property type="entry name" value="LNT_N"/>
    <property type="match status" value="1"/>
</dbReference>
<feature type="transmembrane region" description="Helical" evidence="8">
    <location>
        <begin position="43"/>
        <end position="61"/>
    </location>
</feature>
<dbReference type="InterPro" id="IPR003010">
    <property type="entry name" value="C-N_Hydrolase"/>
</dbReference>
<dbReference type="EMBL" id="HF951689">
    <property type="protein sequence ID" value="CCW33874.1"/>
    <property type="molecule type" value="Genomic_DNA"/>
</dbReference>
<evidence type="ECO:0000313" key="10">
    <source>
        <dbReference type="EMBL" id="CCW33874.1"/>
    </source>
</evidence>
<evidence type="ECO:0000256" key="5">
    <source>
        <dbReference type="ARBA" id="ARBA00022989"/>
    </source>
</evidence>
<keyword evidence="11" id="KW-1185">Reference proteome</keyword>
<dbReference type="CDD" id="cd07571">
    <property type="entry name" value="ALP_N-acyl_transferase"/>
    <property type="match status" value="1"/>
</dbReference>
<comment type="function">
    <text evidence="8">Catalyzes the phospholipid dependent N-acylation of the N-terminal cysteine of apolipoprotein, the last step in lipoprotein maturation.</text>
</comment>
<evidence type="ECO:0000256" key="3">
    <source>
        <dbReference type="ARBA" id="ARBA00022679"/>
    </source>
</evidence>
<gene>
    <name evidence="8" type="primary">lnt</name>
    <name evidence="10" type="ORF">CCALI_00034</name>
</gene>
<sequence length="524" mass="58402">MIAEEIGSKTEPTRTVPPRTPWGLRLALLSGLLLWLANPPAGLWPLAWVALAPLVVSVLRARHFAQAAWRGYLFGWAFLGPLWYWIGLTISAWTGSAIGWIAWFGLTFILAGFFALWAGVAWWLDRNVPEQWAVTALAAAWVVMEWARTLGPLSMPWAQLSYTQYRFLPILQIADFTGAYGVSFLMMLVNGALAYFWMGRDQPLRPRRLWAACTLSVMVCLYGLARLQQHDVGPSLQVADLQTNVSSYQTPSPATQLQIMNHLAMKAKAHAPAPQLYVFPESASPYDPIQNPSGYLFFQQLAKTTNAAILTGAEIYAKGADHNAAVLFAPELAHPQVYFKQQLVPFGEFIPFRSLLSPLFGRLFNFPTTDLTPGRHGRPLQTTLSNGVSLTIGPFICYESMYPARVRSFTRRGASLLVTISNDSWFLSRAAMQQHLAAVVLRAIENRRQVVRSTTTGITCMIDAEGHLLARLPINQEGFLVHPMCLLHGQTPYVRFGDWFVGLCALLLGGLFIVQTWKRKADQP</sequence>
<comment type="catalytic activity">
    <reaction evidence="8">
        <text>N-terminal S-1,2-diacyl-sn-glyceryl-L-cysteinyl-[lipoprotein] + a glycerophospholipid = N-acyl-S-1,2-diacyl-sn-glyceryl-L-cysteinyl-[lipoprotein] + a 2-acyl-sn-glycero-3-phospholipid + H(+)</text>
        <dbReference type="Rhea" id="RHEA:48228"/>
        <dbReference type="Rhea" id="RHEA-COMP:14681"/>
        <dbReference type="Rhea" id="RHEA-COMP:14684"/>
        <dbReference type="ChEBI" id="CHEBI:15378"/>
        <dbReference type="ChEBI" id="CHEBI:136912"/>
        <dbReference type="ChEBI" id="CHEBI:140656"/>
        <dbReference type="ChEBI" id="CHEBI:140657"/>
        <dbReference type="ChEBI" id="CHEBI:140660"/>
        <dbReference type="EC" id="2.3.1.269"/>
    </reaction>
</comment>
<dbReference type="PATRIC" id="fig|1303518.3.peg.34"/>
<evidence type="ECO:0000256" key="8">
    <source>
        <dbReference type="HAMAP-Rule" id="MF_01148"/>
    </source>
</evidence>
<dbReference type="PANTHER" id="PTHR38686">
    <property type="entry name" value="APOLIPOPROTEIN N-ACYLTRANSFERASE"/>
    <property type="match status" value="1"/>
</dbReference>
<evidence type="ECO:0000259" key="9">
    <source>
        <dbReference type="PROSITE" id="PS50263"/>
    </source>
</evidence>
<dbReference type="NCBIfam" id="TIGR00546">
    <property type="entry name" value="lnt"/>
    <property type="match status" value="1"/>
</dbReference>
<name>S0ES61_CHTCT</name>
<dbReference type="AlphaFoldDB" id="S0ES61"/>
<dbReference type="SUPFAM" id="SSF56317">
    <property type="entry name" value="Carbon-nitrogen hydrolase"/>
    <property type="match status" value="1"/>
</dbReference>
<comment type="similarity">
    <text evidence="8">Belongs to the CN hydrolase family. Apolipoprotein N-acyltransferase subfamily.</text>
</comment>
<keyword evidence="10" id="KW-0449">Lipoprotein</keyword>
<dbReference type="PROSITE" id="PS50263">
    <property type="entry name" value="CN_HYDROLASE"/>
    <property type="match status" value="1"/>
</dbReference>
<dbReference type="GO" id="GO:0005886">
    <property type="term" value="C:plasma membrane"/>
    <property type="evidence" value="ECO:0007669"/>
    <property type="project" value="UniProtKB-SubCell"/>
</dbReference>
<dbReference type="OrthoDB" id="9804277at2"/>
<dbReference type="InParanoid" id="S0ES61"/>
<evidence type="ECO:0000256" key="4">
    <source>
        <dbReference type="ARBA" id="ARBA00022692"/>
    </source>
</evidence>